<dbReference type="InterPro" id="IPR011006">
    <property type="entry name" value="CheY-like_superfamily"/>
</dbReference>
<dbReference type="Gene3D" id="3.30.70.270">
    <property type="match status" value="1"/>
</dbReference>
<evidence type="ECO:0000313" key="3">
    <source>
        <dbReference type="EMBL" id="OPX18662.1"/>
    </source>
</evidence>
<dbReference type="EMBL" id="MUKB01000001">
    <property type="protein sequence ID" value="OPX18662.1"/>
    <property type="molecule type" value="Genomic_DNA"/>
</dbReference>
<evidence type="ECO:0000259" key="2">
    <source>
        <dbReference type="PROSITE" id="PS50110"/>
    </source>
</evidence>
<evidence type="ECO:0000256" key="1">
    <source>
        <dbReference type="PROSITE-ProRule" id="PRU00169"/>
    </source>
</evidence>
<dbReference type="SUPFAM" id="SSF55073">
    <property type="entry name" value="Nucleotide cyclase"/>
    <property type="match status" value="1"/>
</dbReference>
<dbReference type="SUPFAM" id="SSF52172">
    <property type="entry name" value="CheY-like"/>
    <property type="match status" value="1"/>
</dbReference>
<protein>
    <recommendedName>
        <fullName evidence="2">Response regulatory domain-containing protein</fullName>
    </recommendedName>
</protein>
<sequence length="282" mass="32422">MFKHLMGPKRFLLIEGNQEEVELINQFLIKCEPQFQCEAVSNLESAIDYLTSEKFDIVLVDLGQSEITDLSLFINLRNYVQEIPIVVLVEPEQEFLGVKACQSGAQDYFIKDYTDVRLFKKIIRYALEQSAIENELRSLKLIDERTGLYTRRAFLVLGQHYLRLANRTARGLILFYILLTRGGDDVEIVKAVAHILRQSFRRSDIIACFGGGQFFVLALESHKDSVRIITTRLKNNLNVLNIKQNNLSGKWFDISAVFYEPGSRNSISFLIAQAYKLIEEQV</sequence>
<dbReference type="PROSITE" id="PS50110">
    <property type="entry name" value="RESPONSE_REGULATORY"/>
    <property type="match status" value="1"/>
</dbReference>
<feature type="domain" description="Response regulatory" evidence="2">
    <location>
        <begin position="10"/>
        <end position="126"/>
    </location>
</feature>
<dbReference type="CDD" id="cd00156">
    <property type="entry name" value="REC"/>
    <property type="match status" value="1"/>
</dbReference>
<dbReference type="SMART" id="SM00448">
    <property type="entry name" value="REC"/>
    <property type="match status" value="1"/>
</dbReference>
<gene>
    <name evidence="3" type="ORF">BXT86_00120</name>
</gene>
<dbReference type="InterPro" id="IPR029787">
    <property type="entry name" value="Nucleotide_cyclase"/>
</dbReference>
<dbReference type="Pfam" id="PF00072">
    <property type="entry name" value="Response_reg"/>
    <property type="match status" value="1"/>
</dbReference>
<dbReference type="Proteomes" id="UP000191663">
    <property type="component" value="Unassembled WGS sequence"/>
</dbReference>
<dbReference type="GO" id="GO:0000160">
    <property type="term" value="P:phosphorelay signal transduction system"/>
    <property type="evidence" value="ECO:0007669"/>
    <property type="project" value="InterPro"/>
</dbReference>
<dbReference type="AlphaFoldDB" id="A0A1V4QHD9"/>
<accession>A0A1V4QHD9</accession>
<evidence type="ECO:0000313" key="4">
    <source>
        <dbReference type="Proteomes" id="UP000191663"/>
    </source>
</evidence>
<dbReference type="InterPro" id="IPR001789">
    <property type="entry name" value="Sig_transdc_resp-reg_receiver"/>
</dbReference>
<organism evidence="3 4">
    <name type="scientific">candidate division WOR-3 bacterium 4484_100</name>
    <dbReference type="NCBI Taxonomy" id="1936077"/>
    <lineage>
        <taxon>Bacteria</taxon>
        <taxon>Bacteria division WOR-3</taxon>
    </lineage>
</organism>
<comment type="caution">
    <text evidence="3">The sequence shown here is derived from an EMBL/GenBank/DDBJ whole genome shotgun (WGS) entry which is preliminary data.</text>
</comment>
<dbReference type="InterPro" id="IPR043128">
    <property type="entry name" value="Rev_trsase/Diguanyl_cyclase"/>
</dbReference>
<proteinExistence type="predicted"/>
<dbReference type="Gene3D" id="3.40.50.2300">
    <property type="match status" value="1"/>
</dbReference>
<keyword evidence="1" id="KW-0597">Phosphoprotein</keyword>
<name>A0A1V4QHD9_UNCW3</name>
<reference evidence="4" key="1">
    <citation type="submission" date="2017-01" db="EMBL/GenBank/DDBJ databases">
        <title>Novel pathways for hydrocarbon cycling and metabolic interdependencies in hydrothermal sediment communities.</title>
        <authorList>
            <person name="Dombrowski N."/>
            <person name="Seitz K."/>
            <person name="Teske A."/>
            <person name="Baker B."/>
        </authorList>
    </citation>
    <scope>NUCLEOTIDE SEQUENCE [LARGE SCALE GENOMIC DNA]</scope>
</reference>
<feature type="modified residue" description="4-aspartylphosphate" evidence="1">
    <location>
        <position position="61"/>
    </location>
</feature>